<feature type="region of interest" description="Disordered" evidence="3">
    <location>
        <begin position="476"/>
        <end position="528"/>
    </location>
</feature>
<dbReference type="PANTHER" id="PTHR47060">
    <property type="entry name" value="HOMEOBOX PROTEIN NOBOX"/>
    <property type="match status" value="1"/>
</dbReference>
<comment type="subcellular location">
    <subcellularLocation>
        <location evidence="1 2">Nucleus</location>
    </subcellularLocation>
</comment>
<dbReference type="PANTHER" id="PTHR47060:SF1">
    <property type="entry name" value="HOMEOBOX PROTEIN NOBOX"/>
    <property type="match status" value="1"/>
</dbReference>
<dbReference type="Proteomes" id="UP001488838">
    <property type="component" value="Unassembled WGS sequence"/>
</dbReference>
<dbReference type="InterPro" id="IPR001356">
    <property type="entry name" value="HD"/>
</dbReference>
<dbReference type="GO" id="GO:0005634">
    <property type="term" value="C:nucleus"/>
    <property type="evidence" value="ECO:0007669"/>
    <property type="project" value="UniProtKB-SubCell"/>
</dbReference>
<dbReference type="CDD" id="cd00086">
    <property type="entry name" value="homeodomain"/>
    <property type="match status" value="1"/>
</dbReference>
<keyword evidence="6" id="KW-1185">Reference proteome</keyword>
<dbReference type="PROSITE" id="PS50071">
    <property type="entry name" value="HOMEOBOX_2"/>
    <property type="match status" value="1"/>
</dbReference>
<sequence>MVGWLLLSTGQDAGGKPRTAELESEGPLKGSAPPPEDDQGKPSSFSGAGSGKRPLLETSGELLRGGTCRGCHDKDPEPAACSPQPREGVSSLLEKETKRVKPSISAVPGKLRKPNTTGTLTKKSQQENLKESLEVTFQFRKKTRTLYRSDQLEELERIFQQDHYPDGDKRREIAHMVGVTPQRVMVWFQNRRAKWRKVEKLGEKETKDGSVAPSADSSQRRSAPELLAPMPTDLEPGPAPPEHILDALPELPMLLTSDQTQIPSQRSEGAQRVAMTPPLFSPPPLRRTNFPPSLSPIQVPQVIPPLRDIPGSDSLQKDRFCGSWGTSITSPPTCSNLEDLGPQDYQASNQLGSFQFSQAPQTPLFPTFQPHFPYLPPFPLPIPSFLPPEDSLFSLPFGLGGDTSQDYCPGPPPGQILPQPPTGNMGPGPWSGHCLPQSPFPSPLCPPTLGHPMGAEGYFPDLLPVPCAQPISKHLPSELSGLPEGIRPETGSSLNKTPEQQKASSLEQPIPEEVRDKIKNSQGPGTKE</sequence>
<comment type="caution">
    <text evidence="5">The sequence shown here is derived from an EMBL/GenBank/DDBJ whole genome shotgun (WGS) entry which is preliminary data.</text>
</comment>
<feature type="compositionally biased region" description="Polar residues" evidence="3">
    <location>
        <begin position="490"/>
        <end position="507"/>
    </location>
</feature>
<dbReference type="FunFam" id="1.10.10.60:FF:000396">
    <property type="entry name" value="NOBOX oogenesis homeobox"/>
    <property type="match status" value="1"/>
</dbReference>
<dbReference type="GO" id="GO:0000978">
    <property type="term" value="F:RNA polymerase II cis-regulatory region sequence-specific DNA binding"/>
    <property type="evidence" value="ECO:0007669"/>
    <property type="project" value="TreeGrafter"/>
</dbReference>
<feature type="compositionally biased region" description="Basic and acidic residues" evidence="3">
    <location>
        <begin position="199"/>
        <end position="208"/>
    </location>
</feature>
<evidence type="ECO:0000313" key="5">
    <source>
        <dbReference type="EMBL" id="KAK7812158.1"/>
    </source>
</evidence>
<feature type="compositionally biased region" description="Polar residues" evidence="3">
    <location>
        <begin position="114"/>
        <end position="123"/>
    </location>
</feature>
<evidence type="ECO:0000256" key="1">
    <source>
        <dbReference type="PROSITE-ProRule" id="PRU00108"/>
    </source>
</evidence>
<evidence type="ECO:0000256" key="2">
    <source>
        <dbReference type="RuleBase" id="RU000682"/>
    </source>
</evidence>
<dbReference type="Gene3D" id="1.10.10.60">
    <property type="entry name" value="Homeodomain-like"/>
    <property type="match status" value="1"/>
</dbReference>
<gene>
    <name evidence="5" type="ORF">U0070_012861</name>
</gene>
<dbReference type="SUPFAM" id="SSF46689">
    <property type="entry name" value="Homeodomain-like"/>
    <property type="match status" value="1"/>
</dbReference>
<dbReference type="EMBL" id="JBBHLL010000158">
    <property type="protein sequence ID" value="KAK7812158.1"/>
    <property type="molecule type" value="Genomic_DNA"/>
</dbReference>
<evidence type="ECO:0000313" key="6">
    <source>
        <dbReference type="Proteomes" id="UP001488838"/>
    </source>
</evidence>
<dbReference type="InterPro" id="IPR042988">
    <property type="entry name" value="NOBOX"/>
</dbReference>
<evidence type="ECO:0000259" key="4">
    <source>
        <dbReference type="PROSITE" id="PS50071"/>
    </source>
</evidence>
<reference evidence="5 6" key="1">
    <citation type="journal article" date="2023" name="bioRxiv">
        <title>Conserved and derived expression patterns and positive selection on dental genes reveal complex evolutionary context of ever-growing rodent molars.</title>
        <authorList>
            <person name="Calamari Z.T."/>
            <person name="Song A."/>
            <person name="Cohen E."/>
            <person name="Akter M."/>
            <person name="Roy R.D."/>
            <person name="Hallikas O."/>
            <person name="Christensen M.M."/>
            <person name="Li P."/>
            <person name="Marangoni P."/>
            <person name="Jernvall J."/>
            <person name="Klein O.D."/>
        </authorList>
    </citation>
    <scope>NUCLEOTIDE SEQUENCE [LARGE SCALE GENOMIC DNA]</scope>
    <source>
        <strain evidence="5">V071</strain>
    </source>
</reference>
<dbReference type="Pfam" id="PF00046">
    <property type="entry name" value="Homeodomain"/>
    <property type="match status" value="1"/>
</dbReference>
<accession>A0AAW0IDF6</accession>
<keyword evidence="1 2" id="KW-0371">Homeobox</keyword>
<dbReference type="AlphaFoldDB" id="A0AAW0IDF6"/>
<feature type="DNA-binding region" description="Homeobox" evidence="1">
    <location>
        <begin position="140"/>
        <end position="199"/>
    </location>
</feature>
<keyword evidence="1 2" id="KW-0238">DNA-binding</keyword>
<organism evidence="5 6">
    <name type="scientific">Myodes glareolus</name>
    <name type="common">Bank vole</name>
    <name type="synonym">Clethrionomys glareolus</name>
    <dbReference type="NCBI Taxonomy" id="447135"/>
    <lineage>
        <taxon>Eukaryota</taxon>
        <taxon>Metazoa</taxon>
        <taxon>Chordata</taxon>
        <taxon>Craniata</taxon>
        <taxon>Vertebrata</taxon>
        <taxon>Euteleostomi</taxon>
        <taxon>Mammalia</taxon>
        <taxon>Eutheria</taxon>
        <taxon>Euarchontoglires</taxon>
        <taxon>Glires</taxon>
        <taxon>Rodentia</taxon>
        <taxon>Myomorpha</taxon>
        <taxon>Muroidea</taxon>
        <taxon>Cricetidae</taxon>
        <taxon>Arvicolinae</taxon>
        <taxon>Myodes</taxon>
    </lineage>
</organism>
<name>A0AAW0IDF6_MYOGA</name>
<feature type="region of interest" description="Disordered" evidence="3">
    <location>
        <begin position="199"/>
        <end position="223"/>
    </location>
</feature>
<evidence type="ECO:0000256" key="3">
    <source>
        <dbReference type="SAM" id="MobiDB-lite"/>
    </source>
</evidence>
<feature type="domain" description="Homeobox" evidence="4">
    <location>
        <begin position="138"/>
        <end position="198"/>
    </location>
</feature>
<dbReference type="GO" id="GO:0000981">
    <property type="term" value="F:DNA-binding transcription factor activity, RNA polymerase II-specific"/>
    <property type="evidence" value="ECO:0007669"/>
    <property type="project" value="TreeGrafter"/>
</dbReference>
<protein>
    <recommendedName>
        <fullName evidence="4">Homeobox domain-containing protein</fullName>
    </recommendedName>
</protein>
<dbReference type="InterPro" id="IPR009057">
    <property type="entry name" value="Homeodomain-like_sf"/>
</dbReference>
<feature type="region of interest" description="Disordered" evidence="3">
    <location>
        <begin position="1"/>
        <end position="127"/>
    </location>
</feature>
<proteinExistence type="predicted"/>
<dbReference type="SMART" id="SM00389">
    <property type="entry name" value="HOX"/>
    <property type="match status" value="1"/>
</dbReference>
<keyword evidence="1 2" id="KW-0539">Nucleus</keyword>